<dbReference type="SUPFAM" id="SSF48179">
    <property type="entry name" value="6-phosphogluconate dehydrogenase C-terminal domain-like"/>
    <property type="match status" value="1"/>
</dbReference>
<feature type="region of interest" description="Disordered" evidence="4">
    <location>
        <begin position="176"/>
        <end position="211"/>
    </location>
</feature>
<dbReference type="GO" id="GO:0050661">
    <property type="term" value="F:NADP binding"/>
    <property type="evidence" value="ECO:0007669"/>
    <property type="project" value="TreeGrafter"/>
</dbReference>
<evidence type="ECO:0000313" key="8">
    <source>
        <dbReference type="Proteomes" id="UP001303647"/>
    </source>
</evidence>
<keyword evidence="2" id="KW-0521">NADP</keyword>
<dbReference type="AlphaFoldDB" id="A0AAN7HGF2"/>
<dbReference type="GO" id="GO:0008677">
    <property type="term" value="F:2-dehydropantoate 2-reductase activity"/>
    <property type="evidence" value="ECO:0007669"/>
    <property type="project" value="TreeGrafter"/>
</dbReference>
<dbReference type="InterPro" id="IPR013332">
    <property type="entry name" value="KPR_N"/>
</dbReference>
<comment type="similarity">
    <text evidence="1">Belongs to the ketopantoate reductase family.</text>
</comment>
<dbReference type="PANTHER" id="PTHR43765">
    <property type="entry name" value="2-DEHYDROPANTOATE 2-REDUCTASE-RELATED"/>
    <property type="match status" value="1"/>
</dbReference>
<dbReference type="PANTHER" id="PTHR43765:SF2">
    <property type="entry name" value="2-DEHYDROPANTOATE 2-REDUCTASE"/>
    <property type="match status" value="1"/>
</dbReference>
<keyword evidence="8" id="KW-1185">Reference proteome</keyword>
<gene>
    <name evidence="7" type="ORF">C7999DRAFT_30661</name>
</gene>
<dbReference type="EMBL" id="MU857631">
    <property type="protein sequence ID" value="KAK4248821.1"/>
    <property type="molecule type" value="Genomic_DNA"/>
</dbReference>
<feature type="domain" description="Ketopantoate reductase C-terminal" evidence="6">
    <location>
        <begin position="501"/>
        <end position="633"/>
    </location>
</feature>
<feature type="compositionally biased region" description="Basic and acidic residues" evidence="4">
    <location>
        <begin position="198"/>
        <end position="210"/>
    </location>
</feature>
<dbReference type="InterPro" id="IPR013328">
    <property type="entry name" value="6PGD_dom2"/>
</dbReference>
<dbReference type="Pfam" id="PF08546">
    <property type="entry name" value="ApbA_C"/>
    <property type="match status" value="1"/>
</dbReference>
<dbReference type="Proteomes" id="UP001303647">
    <property type="component" value="Unassembled WGS sequence"/>
</dbReference>
<feature type="region of interest" description="Disordered" evidence="4">
    <location>
        <begin position="1"/>
        <end position="33"/>
    </location>
</feature>
<accession>A0AAN7HGF2</accession>
<dbReference type="InterPro" id="IPR013752">
    <property type="entry name" value="KPA_reductase"/>
</dbReference>
<evidence type="ECO:0000256" key="4">
    <source>
        <dbReference type="SAM" id="MobiDB-lite"/>
    </source>
</evidence>
<evidence type="ECO:0000259" key="5">
    <source>
        <dbReference type="Pfam" id="PF02558"/>
    </source>
</evidence>
<reference evidence="7" key="1">
    <citation type="journal article" date="2023" name="Mol. Phylogenet. Evol.">
        <title>Genome-scale phylogeny and comparative genomics of the fungal order Sordariales.</title>
        <authorList>
            <person name="Hensen N."/>
            <person name="Bonometti L."/>
            <person name="Westerberg I."/>
            <person name="Brannstrom I.O."/>
            <person name="Guillou S."/>
            <person name="Cros-Aarteil S."/>
            <person name="Calhoun S."/>
            <person name="Haridas S."/>
            <person name="Kuo A."/>
            <person name="Mondo S."/>
            <person name="Pangilinan J."/>
            <person name="Riley R."/>
            <person name="LaButti K."/>
            <person name="Andreopoulos B."/>
            <person name="Lipzen A."/>
            <person name="Chen C."/>
            <person name="Yan M."/>
            <person name="Daum C."/>
            <person name="Ng V."/>
            <person name="Clum A."/>
            <person name="Steindorff A."/>
            <person name="Ohm R.A."/>
            <person name="Martin F."/>
            <person name="Silar P."/>
            <person name="Natvig D.O."/>
            <person name="Lalanne C."/>
            <person name="Gautier V."/>
            <person name="Ament-Velasquez S.L."/>
            <person name="Kruys A."/>
            <person name="Hutchinson M.I."/>
            <person name="Powell A.J."/>
            <person name="Barry K."/>
            <person name="Miller A.N."/>
            <person name="Grigoriev I.V."/>
            <person name="Debuchy R."/>
            <person name="Gladieux P."/>
            <person name="Hiltunen Thoren M."/>
            <person name="Johannesson H."/>
        </authorList>
    </citation>
    <scope>NUCLEOTIDE SEQUENCE</scope>
    <source>
        <strain evidence="7">CBS 359.72</strain>
    </source>
</reference>
<evidence type="ECO:0000256" key="1">
    <source>
        <dbReference type="ARBA" id="ARBA00007870"/>
    </source>
</evidence>
<comment type="caution">
    <text evidence="7">The sequence shown here is derived from an EMBL/GenBank/DDBJ whole genome shotgun (WGS) entry which is preliminary data.</text>
</comment>
<reference evidence="7" key="2">
    <citation type="submission" date="2023-05" db="EMBL/GenBank/DDBJ databases">
        <authorList>
            <consortium name="Lawrence Berkeley National Laboratory"/>
            <person name="Steindorff A."/>
            <person name="Hensen N."/>
            <person name="Bonometti L."/>
            <person name="Westerberg I."/>
            <person name="Brannstrom I.O."/>
            <person name="Guillou S."/>
            <person name="Cros-Aarteil S."/>
            <person name="Calhoun S."/>
            <person name="Haridas S."/>
            <person name="Kuo A."/>
            <person name="Mondo S."/>
            <person name="Pangilinan J."/>
            <person name="Riley R."/>
            <person name="Labutti K."/>
            <person name="Andreopoulos B."/>
            <person name="Lipzen A."/>
            <person name="Chen C."/>
            <person name="Yanf M."/>
            <person name="Daum C."/>
            <person name="Ng V."/>
            <person name="Clum A."/>
            <person name="Ohm R."/>
            <person name="Martin F."/>
            <person name="Silar P."/>
            <person name="Natvig D."/>
            <person name="Lalanne C."/>
            <person name="Gautier V."/>
            <person name="Ament-Velasquez S.L."/>
            <person name="Kruys A."/>
            <person name="Hutchinson M.I."/>
            <person name="Powell A.J."/>
            <person name="Barry K."/>
            <person name="Miller A.N."/>
            <person name="Grigoriev I.V."/>
            <person name="Debuchy R."/>
            <person name="Gladieux P."/>
            <person name="Thoren M.H."/>
            <person name="Johannesson H."/>
        </authorList>
    </citation>
    <scope>NUCLEOTIDE SEQUENCE</scope>
    <source>
        <strain evidence="7">CBS 359.72</strain>
    </source>
</reference>
<keyword evidence="3" id="KW-0560">Oxidoreductase</keyword>
<evidence type="ECO:0000259" key="6">
    <source>
        <dbReference type="Pfam" id="PF08546"/>
    </source>
</evidence>
<feature type="domain" description="Ketopantoate reductase N-terminal" evidence="5">
    <location>
        <begin position="288"/>
        <end position="414"/>
    </location>
</feature>
<organism evidence="7 8">
    <name type="scientific">Corynascus novoguineensis</name>
    <dbReference type="NCBI Taxonomy" id="1126955"/>
    <lineage>
        <taxon>Eukaryota</taxon>
        <taxon>Fungi</taxon>
        <taxon>Dikarya</taxon>
        <taxon>Ascomycota</taxon>
        <taxon>Pezizomycotina</taxon>
        <taxon>Sordariomycetes</taxon>
        <taxon>Sordariomycetidae</taxon>
        <taxon>Sordariales</taxon>
        <taxon>Chaetomiaceae</taxon>
        <taxon>Corynascus</taxon>
    </lineage>
</organism>
<dbReference type="Pfam" id="PF02558">
    <property type="entry name" value="ApbA"/>
    <property type="match status" value="1"/>
</dbReference>
<feature type="region of interest" description="Disordered" evidence="4">
    <location>
        <begin position="225"/>
        <end position="250"/>
    </location>
</feature>
<name>A0AAN7HGF2_9PEZI</name>
<protein>
    <submittedName>
        <fullName evidence="7">Ketopantoate reductase PanE/ApbA C terminal-domain-containing protein</fullName>
    </submittedName>
</protein>
<dbReference type="GO" id="GO:0005739">
    <property type="term" value="C:mitochondrion"/>
    <property type="evidence" value="ECO:0007669"/>
    <property type="project" value="TreeGrafter"/>
</dbReference>
<evidence type="ECO:0000313" key="7">
    <source>
        <dbReference type="EMBL" id="KAK4248821.1"/>
    </source>
</evidence>
<dbReference type="InterPro" id="IPR050838">
    <property type="entry name" value="Ketopantoate_reductase"/>
</dbReference>
<proteinExistence type="inferred from homology"/>
<feature type="compositionally biased region" description="Basic and acidic residues" evidence="4">
    <location>
        <begin position="225"/>
        <end position="237"/>
    </location>
</feature>
<dbReference type="Gene3D" id="1.10.1040.10">
    <property type="entry name" value="N-(1-d-carboxylethyl)-l-norvaline Dehydrogenase, domain 2"/>
    <property type="match status" value="1"/>
</dbReference>
<evidence type="ECO:0000256" key="2">
    <source>
        <dbReference type="ARBA" id="ARBA00022857"/>
    </source>
</evidence>
<dbReference type="InterPro" id="IPR008927">
    <property type="entry name" value="6-PGluconate_DH-like_C_sf"/>
</dbReference>
<sequence length="649" mass="73599">METAKKIDELASLPDLTPRPKKPSRRSNQVVSSQTDVIPMIVGRHIARKITNSSRIAYTTSRATCDGPLTRLRRRSSCHVLPGFFLNTGNLYLLLGSRPPPRAFAQIPYRHTSWLLNNHFAGRGASRQLLGREYTTSRATLVRDNNLLVPPVPPASRSRVVSLPAHLVHRTGPLAIPHVHNEDAPSLKKRAPSTIIGTEKESVPPAEKRNTSAVLDIGEQEIPPMEERSADKHDTAQTDRVVSPEQERSEELDRIQSKLALWDLEERQAQARRSPVVGMQPFKPSDQVYVMGMDLAGRYIAHTLAGCQTIPPVRYMLHSHYLYKQWRECGKQLTLYQGDNRIARRRVVAEYTHHELAETRNAGTIYNLIVTLPASQVVRAIGQIRHRLDYRSTICLVNDGLGVAEELIETYFPDDSTRPIFLLGHLTANLGHTDNRFFSVSEVRPGRLFLSLFSPHRAEGGGRFHIKRHPPLERTARATHFIRLLTAMPGLHATGHPMPDFLRHKLPTAAFRTVVDPLAVLFDCRYDHLLSNPYARQLMDRLIGELSHVLSHLPECRHSQRFRRFASATSLRDEVFRRLMLKRTADSRMRWQVAQGWDTDVDYLSGYFVRRGRELQATVTTLESIMAAAKAKQIIMSQRLETDIPFEGA</sequence>
<evidence type="ECO:0000256" key="3">
    <source>
        <dbReference type="ARBA" id="ARBA00023002"/>
    </source>
</evidence>